<name>A0A516H2R6_9PROT</name>
<dbReference type="KEGG" id="fer:FNB15_12680"/>
<dbReference type="InterPro" id="IPR051086">
    <property type="entry name" value="RNase_D-like"/>
</dbReference>
<dbReference type="GO" id="GO:0008408">
    <property type="term" value="F:3'-5' exonuclease activity"/>
    <property type="evidence" value="ECO:0007669"/>
    <property type="project" value="InterPro"/>
</dbReference>
<dbReference type="Gene3D" id="3.30.420.10">
    <property type="entry name" value="Ribonuclease H-like superfamily/Ribonuclease H"/>
    <property type="match status" value="1"/>
</dbReference>
<dbReference type="RefSeq" id="WP_144069053.1">
    <property type="nucleotide sequence ID" value="NZ_CP041636.1"/>
</dbReference>
<dbReference type="GO" id="GO:0006139">
    <property type="term" value="P:nucleobase-containing compound metabolic process"/>
    <property type="evidence" value="ECO:0007669"/>
    <property type="project" value="InterPro"/>
</dbReference>
<keyword evidence="3" id="KW-1185">Reference proteome</keyword>
<dbReference type="Pfam" id="PF01612">
    <property type="entry name" value="DNA_pol_A_exo1"/>
    <property type="match status" value="1"/>
</dbReference>
<protein>
    <submittedName>
        <fullName evidence="2">Ribonuclease D</fullName>
    </submittedName>
</protein>
<organism evidence="2 3">
    <name type="scientific">Ferrovibrio terrae</name>
    <dbReference type="NCBI Taxonomy" id="2594003"/>
    <lineage>
        <taxon>Bacteria</taxon>
        <taxon>Pseudomonadati</taxon>
        <taxon>Pseudomonadota</taxon>
        <taxon>Alphaproteobacteria</taxon>
        <taxon>Rhodospirillales</taxon>
        <taxon>Rhodospirillaceae</taxon>
        <taxon>Ferrovibrio</taxon>
    </lineage>
</organism>
<gene>
    <name evidence="2" type="ORF">FNB15_12680</name>
</gene>
<sequence length="204" mass="22509">MTITVYQNDLPAGLDLGPVVAVDTETMGLRTLRDRLCVVQLSSGDGNAHLVQFRSGTGYSAPNLKRLLENPKILKLFHFARFDLAALKQYLGAETTPVYCTRTASKLVRTFTDRHGLKDLCRDLIGVDISKQEQSSDWGAQDLTEAQQRYAASDVLNLHQLKTVLDSMLAREGRTALAEACFGFLPARAALDLAGWPEDDIFAH</sequence>
<dbReference type="EMBL" id="CP041636">
    <property type="protein sequence ID" value="QDO98072.1"/>
    <property type="molecule type" value="Genomic_DNA"/>
</dbReference>
<dbReference type="InterPro" id="IPR012337">
    <property type="entry name" value="RNaseH-like_sf"/>
</dbReference>
<dbReference type="Proteomes" id="UP000317496">
    <property type="component" value="Chromosome"/>
</dbReference>
<proteinExistence type="predicted"/>
<dbReference type="GO" id="GO:0003676">
    <property type="term" value="F:nucleic acid binding"/>
    <property type="evidence" value="ECO:0007669"/>
    <property type="project" value="InterPro"/>
</dbReference>
<dbReference type="InterPro" id="IPR036397">
    <property type="entry name" value="RNaseH_sf"/>
</dbReference>
<dbReference type="PANTHER" id="PTHR47649">
    <property type="entry name" value="RIBONUCLEASE D"/>
    <property type="match status" value="1"/>
</dbReference>
<dbReference type="SUPFAM" id="SSF53098">
    <property type="entry name" value="Ribonuclease H-like"/>
    <property type="match status" value="1"/>
</dbReference>
<dbReference type="PANTHER" id="PTHR47649:SF1">
    <property type="entry name" value="RIBONUCLEASE D"/>
    <property type="match status" value="1"/>
</dbReference>
<feature type="domain" description="3'-5' exonuclease" evidence="1">
    <location>
        <begin position="1"/>
        <end position="170"/>
    </location>
</feature>
<reference evidence="2 3" key="1">
    <citation type="submission" date="2019-07" db="EMBL/GenBank/DDBJ databases">
        <title>Genome sequencing for Ferrovibrio sp. K5.</title>
        <authorList>
            <person name="Park S.-J."/>
        </authorList>
    </citation>
    <scope>NUCLEOTIDE SEQUENCE [LARGE SCALE GENOMIC DNA]</scope>
    <source>
        <strain evidence="2 3">K5</strain>
    </source>
</reference>
<evidence type="ECO:0000313" key="3">
    <source>
        <dbReference type="Proteomes" id="UP000317496"/>
    </source>
</evidence>
<dbReference type="CDD" id="cd06142">
    <property type="entry name" value="RNaseD_exo"/>
    <property type="match status" value="1"/>
</dbReference>
<dbReference type="SMART" id="SM00474">
    <property type="entry name" value="35EXOc"/>
    <property type="match status" value="1"/>
</dbReference>
<evidence type="ECO:0000313" key="2">
    <source>
        <dbReference type="EMBL" id="QDO98072.1"/>
    </source>
</evidence>
<accession>A0A516H2R6</accession>
<dbReference type="OrthoDB" id="4224322at2"/>
<dbReference type="AlphaFoldDB" id="A0A516H2R6"/>
<evidence type="ECO:0000259" key="1">
    <source>
        <dbReference type="SMART" id="SM00474"/>
    </source>
</evidence>
<dbReference type="InterPro" id="IPR002562">
    <property type="entry name" value="3'-5'_exonuclease_dom"/>
</dbReference>